<evidence type="ECO:0000259" key="2">
    <source>
        <dbReference type="Pfam" id="PF05232"/>
    </source>
</evidence>
<reference evidence="3" key="1">
    <citation type="submission" date="2018-01" db="EMBL/GenBank/DDBJ databases">
        <authorList>
            <person name="Yu X.-D."/>
        </authorList>
    </citation>
    <scope>NUCLEOTIDE SEQUENCE</scope>
    <source>
        <strain evidence="3">ZX-21</strain>
    </source>
</reference>
<evidence type="ECO:0000313" key="3">
    <source>
        <dbReference type="EMBL" id="POP51121.1"/>
    </source>
</evidence>
<evidence type="ECO:0000313" key="4">
    <source>
        <dbReference type="EMBL" id="RNL59132.1"/>
    </source>
</evidence>
<feature type="transmembrane region" description="Helical" evidence="1">
    <location>
        <begin position="36"/>
        <end position="59"/>
    </location>
</feature>
<proteinExistence type="predicted"/>
<sequence>MSPTSRRVCQALLYEIGAVAMVTPILSFAFDAEVSSTLPLSVLMATIALSWNYVFNALFERWEKKQTTKGRSWQRRLVHGAGFEGGLVLVLVPLTAYWLSISLWQALLAEIGLLLTFFIYAIVFTWAFDKVFGLPASALETKQ</sequence>
<keyword evidence="6" id="KW-1185">Reference proteome</keyword>
<dbReference type="AlphaFoldDB" id="A0A2S4HBM9"/>
<dbReference type="InterPro" id="IPR058208">
    <property type="entry name" value="PACE"/>
</dbReference>
<dbReference type="InterPro" id="IPR007896">
    <property type="entry name" value="BTP_bacteria"/>
</dbReference>
<evidence type="ECO:0000313" key="6">
    <source>
        <dbReference type="Proteomes" id="UP000274695"/>
    </source>
</evidence>
<feature type="transmembrane region" description="Helical" evidence="1">
    <location>
        <begin position="106"/>
        <end position="128"/>
    </location>
</feature>
<dbReference type="EMBL" id="RHGB01000022">
    <property type="protein sequence ID" value="RNL59132.1"/>
    <property type="molecule type" value="Genomic_DNA"/>
</dbReference>
<feature type="domain" description="Chlorhexidine efflux transporter" evidence="2">
    <location>
        <begin position="71"/>
        <end position="133"/>
    </location>
</feature>
<keyword evidence="1" id="KW-1133">Transmembrane helix</keyword>
<dbReference type="RefSeq" id="WP_103686085.1">
    <property type="nucleotide sequence ID" value="NZ_PQGG01000044.1"/>
</dbReference>
<feature type="transmembrane region" description="Helical" evidence="1">
    <location>
        <begin position="12"/>
        <end position="30"/>
    </location>
</feature>
<dbReference type="OrthoDB" id="1631120at2"/>
<evidence type="ECO:0000313" key="5">
    <source>
        <dbReference type="Proteomes" id="UP000237222"/>
    </source>
</evidence>
<comment type="caution">
    <text evidence="3">The sequence shown here is derived from an EMBL/GenBank/DDBJ whole genome shotgun (WGS) entry which is preliminary data.</text>
</comment>
<feature type="transmembrane region" description="Helical" evidence="1">
    <location>
        <begin position="80"/>
        <end position="100"/>
    </location>
</feature>
<evidence type="ECO:0000256" key="1">
    <source>
        <dbReference type="SAM" id="Phobius"/>
    </source>
</evidence>
<dbReference type="Proteomes" id="UP000237222">
    <property type="component" value="Unassembled WGS sequence"/>
</dbReference>
<dbReference type="Pfam" id="PF05232">
    <property type="entry name" value="BTP"/>
    <property type="match status" value="2"/>
</dbReference>
<dbReference type="EMBL" id="PQGG01000044">
    <property type="protein sequence ID" value="POP51121.1"/>
    <property type="molecule type" value="Genomic_DNA"/>
</dbReference>
<protein>
    <submittedName>
        <fullName evidence="4">PACE efflux transporter</fullName>
    </submittedName>
</protein>
<keyword evidence="1" id="KW-0812">Transmembrane</keyword>
<dbReference type="NCBIfam" id="NF033664">
    <property type="entry name" value="PACE_transport"/>
    <property type="match status" value="1"/>
</dbReference>
<gene>
    <name evidence="3" type="ORF">C0068_19265</name>
    <name evidence="4" type="ORF">D0911_16350</name>
</gene>
<reference evidence="4 6" key="2">
    <citation type="submission" date="2018-10" db="EMBL/GenBank/DDBJ databases">
        <title>Draft genome sequence of Zhongshania sp. DSW25-10.</title>
        <authorList>
            <person name="Oh J."/>
        </authorList>
    </citation>
    <scope>NUCLEOTIDE SEQUENCE [LARGE SCALE GENOMIC DNA]</scope>
    <source>
        <strain evidence="4 6">DSW25-10</strain>
    </source>
</reference>
<name>A0A2S4HBM9_9GAMM</name>
<dbReference type="Proteomes" id="UP000274695">
    <property type="component" value="Unassembled WGS sequence"/>
</dbReference>
<accession>A0A2S4HBM9</accession>
<keyword evidence="1" id="KW-0472">Membrane</keyword>
<organism evidence="3 5">
    <name type="scientific">Zhongshania marina</name>
    <dbReference type="NCBI Taxonomy" id="2304603"/>
    <lineage>
        <taxon>Bacteria</taxon>
        <taxon>Pseudomonadati</taxon>
        <taxon>Pseudomonadota</taxon>
        <taxon>Gammaproteobacteria</taxon>
        <taxon>Cellvibrionales</taxon>
        <taxon>Spongiibacteraceae</taxon>
        <taxon>Zhongshania</taxon>
    </lineage>
</organism>
<feature type="domain" description="Chlorhexidine efflux transporter" evidence="2">
    <location>
        <begin position="4"/>
        <end position="64"/>
    </location>
</feature>